<dbReference type="PANTHER" id="PTHR31388:SF115">
    <property type="entry name" value="PEROXIDASE 5"/>
    <property type="match status" value="1"/>
</dbReference>
<dbReference type="InterPro" id="IPR010255">
    <property type="entry name" value="Haem_peroxidase_sf"/>
</dbReference>
<protein>
    <recommendedName>
        <fullName evidence="4">peroxidase</fullName>
        <ecNumber evidence="4">1.11.1.7</ecNumber>
    </recommendedName>
</protein>
<evidence type="ECO:0000256" key="8">
    <source>
        <dbReference type="ARBA" id="ARBA00023002"/>
    </source>
</evidence>
<dbReference type="Proteomes" id="UP001630127">
    <property type="component" value="Unassembled WGS sequence"/>
</dbReference>
<evidence type="ECO:0000259" key="11">
    <source>
        <dbReference type="PROSITE" id="PS50873"/>
    </source>
</evidence>
<comment type="cofactor">
    <cofactor evidence="2">
        <name>Ca(2+)</name>
        <dbReference type="ChEBI" id="CHEBI:29108"/>
    </cofactor>
</comment>
<evidence type="ECO:0000256" key="9">
    <source>
        <dbReference type="ARBA" id="ARBA00023004"/>
    </source>
</evidence>
<dbReference type="InterPro" id="IPR002016">
    <property type="entry name" value="Haem_peroxidase"/>
</dbReference>
<evidence type="ECO:0000256" key="6">
    <source>
        <dbReference type="ARBA" id="ARBA00022617"/>
    </source>
</evidence>
<proteinExistence type="predicted"/>
<evidence type="ECO:0000256" key="5">
    <source>
        <dbReference type="ARBA" id="ARBA00022559"/>
    </source>
</evidence>
<feature type="compositionally biased region" description="Basic residues" evidence="10">
    <location>
        <begin position="1"/>
        <end position="10"/>
    </location>
</feature>
<dbReference type="PROSITE" id="PS50873">
    <property type="entry name" value="PEROXIDASE_4"/>
    <property type="match status" value="1"/>
</dbReference>
<dbReference type="EC" id="1.11.1.7" evidence="4"/>
<sequence>MSQRKVRARVHGSLSDDGRFGLGKSKPGLVAVLVDVSVQEQMEMEMALFSREPTASIVNEYSNNPRTFASDFAYSMVKMGDIEPLTGQNGIIRRICSAVN</sequence>
<comment type="caution">
    <text evidence="12">The sequence shown here is derived from an EMBL/GenBank/DDBJ whole genome shotgun (WGS) entry which is preliminary data.</text>
</comment>
<evidence type="ECO:0000256" key="7">
    <source>
        <dbReference type="ARBA" id="ARBA00022723"/>
    </source>
</evidence>
<dbReference type="EMBL" id="JBJUIK010000015">
    <property type="protein sequence ID" value="KAL3502201.1"/>
    <property type="molecule type" value="Genomic_DNA"/>
</dbReference>
<gene>
    <name evidence="12" type="ORF">ACH5RR_036650</name>
</gene>
<reference evidence="12 13" key="1">
    <citation type="submission" date="2024-11" db="EMBL/GenBank/DDBJ databases">
        <title>A near-complete genome assembly of Cinchona calisaya.</title>
        <authorList>
            <person name="Lian D.C."/>
            <person name="Zhao X.W."/>
            <person name="Wei L."/>
        </authorList>
    </citation>
    <scope>NUCLEOTIDE SEQUENCE [LARGE SCALE GENOMIC DNA]</scope>
    <source>
        <tissue evidence="12">Nenye</tissue>
    </source>
</reference>
<evidence type="ECO:0000313" key="13">
    <source>
        <dbReference type="Proteomes" id="UP001630127"/>
    </source>
</evidence>
<comment type="catalytic activity">
    <reaction evidence="1">
        <text>2 a phenolic donor + H2O2 = 2 a phenolic radical donor + 2 H2O</text>
        <dbReference type="Rhea" id="RHEA:56136"/>
        <dbReference type="ChEBI" id="CHEBI:15377"/>
        <dbReference type="ChEBI" id="CHEBI:16240"/>
        <dbReference type="ChEBI" id="CHEBI:139520"/>
        <dbReference type="ChEBI" id="CHEBI:139521"/>
        <dbReference type="EC" id="1.11.1.7"/>
    </reaction>
</comment>
<dbReference type="AlphaFoldDB" id="A0ABD2Y592"/>
<keyword evidence="8" id="KW-0560">Oxidoreductase</keyword>
<organism evidence="12 13">
    <name type="scientific">Cinchona calisaya</name>
    <dbReference type="NCBI Taxonomy" id="153742"/>
    <lineage>
        <taxon>Eukaryota</taxon>
        <taxon>Viridiplantae</taxon>
        <taxon>Streptophyta</taxon>
        <taxon>Embryophyta</taxon>
        <taxon>Tracheophyta</taxon>
        <taxon>Spermatophyta</taxon>
        <taxon>Magnoliopsida</taxon>
        <taxon>eudicotyledons</taxon>
        <taxon>Gunneridae</taxon>
        <taxon>Pentapetalae</taxon>
        <taxon>asterids</taxon>
        <taxon>lamiids</taxon>
        <taxon>Gentianales</taxon>
        <taxon>Rubiaceae</taxon>
        <taxon>Cinchonoideae</taxon>
        <taxon>Cinchoneae</taxon>
        <taxon>Cinchona</taxon>
    </lineage>
</organism>
<keyword evidence="7" id="KW-0479">Metal-binding</keyword>
<feature type="region of interest" description="Disordered" evidence="10">
    <location>
        <begin position="1"/>
        <end position="25"/>
    </location>
</feature>
<dbReference type="GO" id="GO:0046872">
    <property type="term" value="F:metal ion binding"/>
    <property type="evidence" value="ECO:0007669"/>
    <property type="project" value="UniProtKB-KW"/>
</dbReference>
<evidence type="ECO:0000256" key="1">
    <source>
        <dbReference type="ARBA" id="ARBA00000189"/>
    </source>
</evidence>
<dbReference type="GO" id="GO:0140825">
    <property type="term" value="F:lactoperoxidase activity"/>
    <property type="evidence" value="ECO:0007669"/>
    <property type="project" value="UniProtKB-EC"/>
</dbReference>
<evidence type="ECO:0000256" key="4">
    <source>
        <dbReference type="ARBA" id="ARBA00012313"/>
    </source>
</evidence>
<evidence type="ECO:0000256" key="2">
    <source>
        <dbReference type="ARBA" id="ARBA00001913"/>
    </source>
</evidence>
<dbReference type="SUPFAM" id="SSF48113">
    <property type="entry name" value="Heme-dependent peroxidases"/>
    <property type="match status" value="1"/>
</dbReference>
<keyword evidence="6" id="KW-0349">Heme</keyword>
<feature type="domain" description="Plant heme peroxidase family profile" evidence="11">
    <location>
        <begin position="42"/>
        <end position="100"/>
    </location>
</feature>
<evidence type="ECO:0000256" key="3">
    <source>
        <dbReference type="ARBA" id="ARBA00001970"/>
    </source>
</evidence>
<keyword evidence="5" id="KW-0575">Peroxidase</keyword>
<dbReference type="Gene3D" id="1.10.420.10">
    <property type="entry name" value="Peroxidase, domain 2"/>
    <property type="match status" value="1"/>
</dbReference>
<name>A0ABD2Y592_9GENT</name>
<dbReference type="InterPro" id="IPR000823">
    <property type="entry name" value="Peroxidase_pln"/>
</dbReference>
<dbReference type="Gene3D" id="1.10.520.10">
    <property type="match status" value="1"/>
</dbReference>
<keyword evidence="13" id="KW-1185">Reference proteome</keyword>
<dbReference type="PANTHER" id="PTHR31388">
    <property type="entry name" value="PEROXIDASE 72-RELATED"/>
    <property type="match status" value="1"/>
</dbReference>
<evidence type="ECO:0000313" key="12">
    <source>
        <dbReference type="EMBL" id="KAL3502201.1"/>
    </source>
</evidence>
<comment type="cofactor">
    <cofactor evidence="3">
        <name>heme b</name>
        <dbReference type="ChEBI" id="CHEBI:60344"/>
    </cofactor>
</comment>
<keyword evidence="9" id="KW-0408">Iron</keyword>
<accession>A0ABD2Y592</accession>
<evidence type="ECO:0000256" key="10">
    <source>
        <dbReference type="SAM" id="MobiDB-lite"/>
    </source>
</evidence>